<dbReference type="InterPro" id="IPR018499">
    <property type="entry name" value="Tetraspanin/Peripherin"/>
</dbReference>
<accession>A0A8E0RTA4</accession>
<dbReference type="PROSITE" id="PS00421">
    <property type="entry name" value="TM4_1"/>
    <property type="match status" value="1"/>
</dbReference>
<dbReference type="InterPro" id="IPR018503">
    <property type="entry name" value="Tetraspanin_CS"/>
</dbReference>
<dbReference type="AlphaFoldDB" id="A0A8E0RTA4"/>
<dbReference type="GO" id="GO:0005886">
    <property type="term" value="C:plasma membrane"/>
    <property type="evidence" value="ECO:0007669"/>
    <property type="project" value="TreeGrafter"/>
</dbReference>
<name>A0A8E0RTA4_9TREM</name>
<dbReference type="InterPro" id="IPR008952">
    <property type="entry name" value="Tetraspanin_EC2_sf"/>
</dbReference>
<evidence type="ECO:0000256" key="6">
    <source>
        <dbReference type="SAM" id="Phobius"/>
    </source>
</evidence>
<evidence type="ECO:0000256" key="2">
    <source>
        <dbReference type="ARBA" id="ARBA00006840"/>
    </source>
</evidence>
<dbReference type="PROSITE" id="PS51257">
    <property type="entry name" value="PROKAR_LIPOPROTEIN"/>
    <property type="match status" value="1"/>
</dbReference>
<feature type="transmembrane region" description="Helical" evidence="6">
    <location>
        <begin position="12"/>
        <end position="38"/>
    </location>
</feature>
<comment type="caution">
    <text evidence="7">The sequence shown here is derived from an EMBL/GenBank/DDBJ whole genome shotgun (WGS) entry which is preliminary data.</text>
</comment>
<gene>
    <name evidence="7" type="ORF">FBUS_03022</name>
</gene>
<evidence type="ECO:0000256" key="4">
    <source>
        <dbReference type="ARBA" id="ARBA00022989"/>
    </source>
</evidence>
<reference evidence="7" key="1">
    <citation type="submission" date="2019-05" db="EMBL/GenBank/DDBJ databases">
        <title>Annotation for the trematode Fasciolopsis buski.</title>
        <authorList>
            <person name="Choi Y.-J."/>
        </authorList>
    </citation>
    <scope>NUCLEOTIDE SEQUENCE</scope>
    <source>
        <strain evidence="7">HT</strain>
        <tissue evidence="7">Whole worm</tissue>
    </source>
</reference>
<evidence type="ECO:0008006" key="9">
    <source>
        <dbReference type="Google" id="ProtNLM"/>
    </source>
</evidence>
<keyword evidence="8" id="KW-1185">Reference proteome</keyword>
<proteinExistence type="inferred from homology"/>
<comment type="subcellular location">
    <subcellularLocation>
        <location evidence="1">Membrane</location>
        <topology evidence="1">Multi-pass membrane protein</topology>
    </subcellularLocation>
</comment>
<evidence type="ECO:0000313" key="7">
    <source>
        <dbReference type="EMBL" id="KAA0193055.1"/>
    </source>
</evidence>
<organism evidence="7 8">
    <name type="scientific">Fasciolopsis buskii</name>
    <dbReference type="NCBI Taxonomy" id="27845"/>
    <lineage>
        <taxon>Eukaryota</taxon>
        <taxon>Metazoa</taxon>
        <taxon>Spiralia</taxon>
        <taxon>Lophotrochozoa</taxon>
        <taxon>Platyhelminthes</taxon>
        <taxon>Trematoda</taxon>
        <taxon>Digenea</taxon>
        <taxon>Plagiorchiida</taxon>
        <taxon>Echinostomata</taxon>
        <taxon>Echinostomatoidea</taxon>
        <taxon>Fasciolidae</taxon>
        <taxon>Fasciolopsis</taxon>
    </lineage>
</organism>
<keyword evidence="4 6" id="KW-1133">Transmembrane helix</keyword>
<evidence type="ECO:0000256" key="1">
    <source>
        <dbReference type="ARBA" id="ARBA00004141"/>
    </source>
</evidence>
<protein>
    <recommendedName>
        <fullName evidence="9">Tetraspanin</fullName>
    </recommendedName>
</protein>
<evidence type="ECO:0000313" key="8">
    <source>
        <dbReference type="Proteomes" id="UP000728185"/>
    </source>
</evidence>
<dbReference type="EMBL" id="LUCM01005278">
    <property type="protein sequence ID" value="KAA0193055.1"/>
    <property type="molecule type" value="Genomic_DNA"/>
</dbReference>
<comment type="similarity">
    <text evidence="2">Belongs to the tetraspanin (TM4SF) family.</text>
</comment>
<evidence type="ECO:0000256" key="5">
    <source>
        <dbReference type="ARBA" id="ARBA00023136"/>
    </source>
</evidence>
<dbReference type="Pfam" id="PF00335">
    <property type="entry name" value="Tetraspanin"/>
    <property type="match status" value="1"/>
</dbReference>
<dbReference type="PANTHER" id="PTHR19282">
    <property type="entry name" value="TETRASPANIN"/>
    <property type="match status" value="1"/>
</dbReference>
<feature type="transmembrane region" description="Helical" evidence="6">
    <location>
        <begin position="50"/>
        <end position="72"/>
    </location>
</feature>
<dbReference type="PIRSF" id="PIRSF002419">
    <property type="entry name" value="Tetraspanin"/>
    <property type="match status" value="1"/>
</dbReference>
<dbReference type="Gene3D" id="1.10.1450.10">
    <property type="entry name" value="Tetraspanin"/>
    <property type="match status" value="1"/>
</dbReference>
<dbReference type="PRINTS" id="PR00259">
    <property type="entry name" value="TMFOUR"/>
</dbReference>
<dbReference type="InterPro" id="IPR000301">
    <property type="entry name" value="Tetraspanin_animals"/>
</dbReference>
<sequence length="274" mass="30182">MRGDKSAVICSKILLIAFNLFFVLVGLLLVGLSCWALVTSNTLFGITNLRIVHIYGWCFLLVGGILVFLAFLGCTGAALENRCLLITFFTVLCGIFMGCLVTGVLIAVFRDELVTLAVNRLTVGIQQDYGISASWTELIDLLQTKLRCCAVDSHGATLYSRSAWYFQQREQPPPQPVKFTSRRSPSDLAWSEEVEAAKLANVPPSCCLRDDDGLDYVNLTACQFGQLDPMGNPYLNVQVCEEMSNFSLHSICFGSIFALHSIRICNGSDYLGFS</sequence>
<keyword evidence="5 6" id="KW-0472">Membrane</keyword>
<feature type="transmembrane region" description="Helical" evidence="6">
    <location>
        <begin position="84"/>
        <end position="109"/>
    </location>
</feature>
<dbReference type="PANTHER" id="PTHR19282:SF544">
    <property type="entry name" value="TETRASPANIN"/>
    <property type="match status" value="1"/>
</dbReference>
<dbReference type="OrthoDB" id="5870230at2759"/>
<dbReference type="Proteomes" id="UP000728185">
    <property type="component" value="Unassembled WGS sequence"/>
</dbReference>
<keyword evidence="3 6" id="KW-0812">Transmembrane</keyword>
<evidence type="ECO:0000256" key="3">
    <source>
        <dbReference type="ARBA" id="ARBA00022692"/>
    </source>
</evidence>